<dbReference type="SMART" id="SM00345">
    <property type="entry name" value="HTH_GNTR"/>
    <property type="match status" value="1"/>
</dbReference>
<dbReference type="InterPro" id="IPR011711">
    <property type="entry name" value="GntR_C"/>
</dbReference>
<keyword evidence="6" id="KW-1185">Reference proteome</keyword>
<keyword evidence="2" id="KW-0238">DNA-binding</keyword>
<dbReference type="InterPro" id="IPR008920">
    <property type="entry name" value="TF_FadR/GntR_C"/>
</dbReference>
<dbReference type="SMART" id="SM00895">
    <property type="entry name" value="FCD"/>
    <property type="match status" value="1"/>
</dbReference>
<dbReference type="PANTHER" id="PTHR43537">
    <property type="entry name" value="TRANSCRIPTIONAL REGULATOR, GNTR FAMILY"/>
    <property type="match status" value="1"/>
</dbReference>
<evidence type="ECO:0000256" key="2">
    <source>
        <dbReference type="ARBA" id="ARBA00023125"/>
    </source>
</evidence>
<dbReference type="PRINTS" id="PR00035">
    <property type="entry name" value="HTHGNTR"/>
</dbReference>
<dbReference type="InterPro" id="IPR000485">
    <property type="entry name" value="AsnC-type_HTH_dom"/>
</dbReference>
<dbReference type="GO" id="GO:0003700">
    <property type="term" value="F:DNA-binding transcription factor activity"/>
    <property type="evidence" value="ECO:0007669"/>
    <property type="project" value="InterPro"/>
</dbReference>
<dbReference type="Gene3D" id="1.20.120.530">
    <property type="entry name" value="GntR ligand-binding domain-like"/>
    <property type="match status" value="1"/>
</dbReference>
<dbReference type="GO" id="GO:0043565">
    <property type="term" value="F:sequence-specific DNA binding"/>
    <property type="evidence" value="ECO:0007669"/>
    <property type="project" value="InterPro"/>
</dbReference>
<evidence type="ECO:0000313" key="5">
    <source>
        <dbReference type="EMBL" id="MVA95999.1"/>
    </source>
</evidence>
<name>A0A844QDT7_9HYPH</name>
<sequence length="217" mass="24484">MDSHSMNKPLIEKNTVADQVCVELRRRIVAGEYESGMRLRQEEIAAELGISRSPVREALRQLEAEGLVTLTSQKGAKVAPILAEEITELFELRLLIEPHLLALAIPASTESDFEAAEKTISEMKNADMSQWSKLNWQLHLQLYQPAQRPTTLGKLERIHQTIDRYLRVQVTLTDGREKAHEEHQAILQACRDRDTELATAMLRSHILAAARSSRGVS</sequence>
<evidence type="ECO:0000313" key="6">
    <source>
        <dbReference type="Proteomes" id="UP000463224"/>
    </source>
</evidence>
<evidence type="ECO:0000256" key="3">
    <source>
        <dbReference type="ARBA" id="ARBA00023163"/>
    </source>
</evidence>
<dbReference type="EMBL" id="WPHG01000001">
    <property type="protein sequence ID" value="MVA95999.1"/>
    <property type="molecule type" value="Genomic_DNA"/>
</dbReference>
<feature type="domain" description="HTH gntR-type" evidence="4">
    <location>
        <begin position="14"/>
        <end position="81"/>
    </location>
</feature>
<accession>A0A844QDT7</accession>
<dbReference type="SUPFAM" id="SSF48008">
    <property type="entry name" value="GntR ligand-binding domain-like"/>
    <property type="match status" value="1"/>
</dbReference>
<organism evidence="5 6">
    <name type="scientific">Nitratireductor arenosus</name>
    <dbReference type="NCBI Taxonomy" id="2682096"/>
    <lineage>
        <taxon>Bacteria</taxon>
        <taxon>Pseudomonadati</taxon>
        <taxon>Pseudomonadota</taxon>
        <taxon>Alphaproteobacteria</taxon>
        <taxon>Hyphomicrobiales</taxon>
        <taxon>Phyllobacteriaceae</taxon>
        <taxon>Nitratireductor</taxon>
    </lineage>
</organism>
<dbReference type="InterPro" id="IPR036388">
    <property type="entry name" value="WH-like_DNA-bd_sf"/>
</dbReference>
<dbReference type="InterPro" id="IPR036390">
    <property type="entry name" value="WH_DNA-bd_sf"/>
</dbReference>
<dbReference type="SUPFAM" id="SSF46785">
    <property type="entry name" value="Winged helix' DNA-binding domain"/>
    <property type="match status" value="1"/>
</dbReference>
<keyword evidence="3" id="KW-0804">Transcription</keyword>
<dbReference type="Proteomes" id="UP000463224">
    <property type="component" value="Unassembled WGS sequence"/>
</dbReference>
<gene>
    <name evidence="5" type="ORF">GN330_01845</name>
</gene>
<protein>
    <submittedName>
        <fullName evidence="5">FCD domain-containing protein</fullName>
    </submittedName>
</protein>
<comment type="caution">
    <text evidence="5">The sequence shown here is derived from an EMBL/GenBank/DDBJ whole genome shotgun (WGS) entry which is preliminary data.</text>
</comment>
<dbReference type="AlphaFoldDB" id="A0A844QDT7"/>
<evidence type="ECO:0000259" key="4">
    <source>
        <dbReference type="PROSITE" id="PS50949"/>
    </source>
</evidence>
<dbReference type="CDD" id="cd07377">
    <property type="entry name" value="WHTH_GntR"/>
    <property type="match status" value="1"/>
</dbReference>
<dbReference type="PRINTS" id="PR00033">
    <property type="entry name" value="HTHASNC"/>
</dbReference>
<dbReference type="Gene3D" id="1.10.10.10">
    <property type="entry name" value="Winged helix-like DNA-binding domain superfamily/Winged helix DNA-binding domain"/>
    <property type="match status" value="1"/>
</dbReference>
<dbReference type="PROSITE" id="PS50949">
    <property type="entry name" value="HTH_GNTR"/>
    <property type="match status" value="1"/>
</dbReference>
<reference evidence="5 6" key="1">
    <citation type="submission" date="2019-12" db="EMBL/GenBank/DDBJ databases">
        <title>Nitratireductor arenosus sp. nov., Isolated from sea sand, Jeju island, South Korea.</title>
        <authorList>
            <person name="Kim W."/>
        </authorList>
    </citation>
    <scope>NUCLEOTIDE SEQUENCE [LARGE SCALE GENOMIC DNA]</scope>
    <source>
        <strain evidence="5 6">CAU 1489</strain>
    </source>
</reference>
<dbReference type="PANTHER" id="PTHR43537:SF41">
    <property type="entry name" value="TRANSCRIPTIONAL REGULATORY PROTEIN"/>
    <property type="match status" value="1"/>
</dbReference>
<keyword evidence="1" id="KW-0805">Transcription regulation</keyword>
<proteinExistence type="predicted"/>
<evidence type="ECO:0000256" key="1">
    <source>
        <dbReference type="ARBA" id="ARBA00023015"/>
    </source>
</evidence>
<dbReference type="Pfam" id="PF00392">
    <property type="entry name" value="GntR"/>
    <property type="match status" value="1"/>
</dbReference>
<dbReference type="Pfam" id="PF07729">
    <property type="entry name" value="FCD"/>
    <property type="match status" value="1"/>
</dbReference>
<dbReference type="InterPro" id="IPR000524">
    <property type="entry name" value="Tscrpt_reg_HTH_GntR"/>
</dbReference>